<dbReference type="Gene3D" id="3.60.10.10">
    <property type="entry name" value="Endonuclease/exonuclease/phosphatase"/>
    <property type="match status" value="1"/>
</dbReference>
<dbReference type="PANTHER" id="PTHR31286:SF180">
    <property type="entry name" value="OS10G0362600 PROTEIN"/>
    <property type="match status" value="1"/>
</dbReference>
<evidence type="ECO:0000313" key="1">
    <source>
        <dbReference type="EMBL" id="KAJ8431362.1"/>
    </source>
</evidence>
<dbReference type="SUPFAM" id="SSF56219">
    <property type="entry name" value="DNase I-like"/>
    <property type="match status" value="1"/>
</dbReference>
<evidence type="ECO:0000313" key="2">
    <source>
        <dbReference type="Proteomes" id="UP001153076"/>
    </source>
</evidence>
<comment type="caution">
    <text evidence="1">The sequence shown here is derived from an EMBL/GenBank/DDBJ whole genome shotgun (WGS) entry which is preliminary data.</text>
</comment>
<dbReference type="OrthoDB" id="1305211at2759"/>
<keyword evidence="2" id="KW-1185">Reference proteome</keyword>
<sequence length="207" mass="24466">MDLCTEKIESLPIWIQLPDLGLKYWGPSSFSKICSTLGIPLKTDKFTKDRAMIRFAKVMVDMKLEGPFPEYIEFFNEQEVLLRQKVKYEWLPTKCLHCEMFGLLETKVKEKNVKKIAAKVFPGWGWMHNFHLEPKGRIWQRQELWDELSTYEPSDEPWCVIGDFNAILYKEDRMGGDEVRMAELLDLKSFVDTCELQEMRSIGPYYF</sequence>
<organism evidence="1 2">
    <name type="scientific">Carnegiea gigantea</name>
    <dbReference type="NCBI Taxonomy" id="171969"/>
    <lineage>
        <taxon>Eukaryota</taxon>
        <taxon>Viridiplantae</taxon>
        <taxon>Streptophyta</taxon>
        <taxon>Embryophyta</taxon>
        <taxon>Tracheophyta</taxon>
        <taxon>Spermatophyta</taxon>
        <taxon>Magnoliopsida</taxon>
        <taxon>eudicotyledons</taxon>
        <taxon>Gunneridae</taxon>
        <taxon>Pentapetalae</taxon>
        <taxon>Caryophyllales</taxon>
        <taxon>Cactineae</taxon>
        <taxon>Cactaceae</taxon>
        <taxon>Cactoideae</taxon>
        <taxon>Echinocereeae</taxon>
        <taxon>Carnegiea</taxon>
    </lineage>
</organism>
<dbReference type="AlphaFoldDB" id="A0A9Q1JUQ1"/>
<dbReference type="InterPro" id="IPR040256">
    <property type="entry name" value="At4g02000-like"/>
</dbReference>
<proteinExistence type="predicted"/>
<dbReference type="PANTHER" id="PTHR31286">
    <property type="entry name" value="GLYCINE-RICH CELL WALL STRUCTURAL PROTEIN 1.8-LIKE"/>
    <property type="match status" value="1"/>
</dbReference>
<dbReference type="Proteomes" id="UP001153076">
    <property type="component" value="Unassembled WGS sequence"/>
</dbReference>
<protein>
    <recommendedName>
        <fullName evidence="3">DUF4283 domain-containing protein</fullName>
    </recommendedName>
</protein>
<evidence type="ECO:0008006" key="3">
    <source>
        <dbReference type="Google" id="ProtNLM"/>
    </source>
</evidence>
<reference evidence="1" key="1">
    <citation type="submission" date="2022-04" db="EMBL/GenBank/DDBJ databases">
        <title>Carnegiea gigantea Genome sequencing and assembly v2.</title>
        <authorList>
            <person name="Copetti D."/>
            <person name="Sanderson M.J."/>
            <person name="Burquez A."/>
            <person name="Wojciechowski M.F."/>
        </authorList>
    </citation>
    <scope>NUCLEOTIDE SEQUENCE</scope>
    <source>
        <strain evidence="1">SGP5-SGP5p</strain>
        <tissue evidence="1">Aerial part</tissue>
    </source>
</reference>
<dbReference type="InterPro" id="IPR036691">
    <property type="entry name" value="Endo/exonu/phosph_ase_sf"/>
</dbReference>
<name>A0A9Q1JUQ1_9CARY</name>
<accession>A0A9Q1JUQ1</accession>
<gene>
    <name evidence="1" type="ORF">Cgig2_002085</name>
</gene>
<dbReference type="EMBL" id="JAKOGI010000694">
    <property type="protein sequence ID" value="KAJ8431362.1"/>
    <property type="molecule type" value="Genomic_DNA"/>
</dbReference>